<dbReference type="InterPro" id="IPR036388">
    <property type="entry name" value="WH-like_DNA-bd_sf"/>
</dbReference>
<dbReference type="EMBL" id="FYAK01000002">
    <property type="protein sequence ID" value="SMY33581.1"/>
    <property type="molecule type" value="Genomic_DNA"/>
</dbReference>
<dbReference type="Pfam" id="PF03466">
    <property type="entry name" value="LysR_substrate"/>
    <property type="match status" value="1"/>
</dbReference>
<dbReference type="InterPro" id="IPR036390">
    <property type="entry name" value="WH_DNA-bd_sf"/>
</dbReference>
<evidence type="ECO:0000313" key="6">
    <source>
        <dbReference type="EMBL" id="SMY33581.1"/>
    </source>
</evidence>
<gene>
    <name evidence="6" type="primary">cynR_2</name>
    <name evidence="6" type="ORF">PMAL9190_01034</name>
</gene>
<dbReference type="Gene3D" id="3.40.190.290">
    <property type="match status" value="1"/>
</dbReference>
<dbReference type="GO" id="GO:0003700">
    <property type="term" value="F:DNA-binding transcription factor activity"/>
    <property type="evidence" value="ECO:0007669"/>
    <property type="project" value="InterPro"/>
</dbReference>
<evidence type="ECO:0000256" key="1">
    <source>
        <dbReference type="ARBA" id="ARBA00009437"/>
    </source>
</evidence>
<sequence>MNIKVHNIEFTCEKIRQMRLKSTLDQWLTLHEIDRAGSFQAAAIVLNKSHTTLIYSVKKLESQLGVVLVEVQGRRAVLTEEGKSLLRRATTMLEQARELEDISQQLSRGFESEITIAVDHLCDLTWLYKPMQQYISANSATSIQVVETSLTKTTDMVTNQRADISIINLPITNYPAEAFGVITMVPIVAKRHPLALKTRVSLTDMSMLPQIVIRDLGCEPTQKRQQDVGWLKSRQRITVDNFDHAFQAVEQGVGYCRLPKHMVRDRKNAQVVVLEVEQAQKYQVPMHLTLPKAAKTGPAAKAFYDILLQSANYRRQDNT</sequence>
<comment type="similarity">
    <text evidence="1">Belongs to the LysR transcriptional regulatory family.</text>
</comment>
<keyword evidence="2" id="KW-0805">Transcription regulation</keyword>
<feature type="domain" description="HTH lysR-type" evidence="5">
    <location>
        <begin position="23"/>
        <end position="79"/>
    </location>
</feature>
<dbReference type="PANTHER" id="PTHR30126">
    <property type="entry name" value="HTH-TYPE TRANSCRIPTIONAL REGULATOR"/>
    <property type="match status" value="1"/>
</dbReference>
<evidence type="ECO:0000259" key="5">
    <source>
        <dbReference type="PROSITE" id="PS50931"/>
    </source>
</evidence>
<organism evidence="6 7">
    <name type="scientific">Photobacterium malacitanum</name>
    <dbReference type="NCBI Taxonomy" id="2204294"/>
    <lineage>
        <taxon>Bacteria</taxon>
        <taxon>Pseudomonadati</taxon>
        <taxon>Pseudomonadota</taxon>
        <taxon>Gammaproteobacteria</taxon>
        <taxon>Vibrionales</taxon>
        <taxon>Vibrionaceae</taxon>
        <taxon>Photobacterium</taxon>
    </lineage>
</organism>
<dbReference type="PROSITE" id="PS50931">
    <property type="entry name" value="HTH_LYSR"/>
    <property type="match status" value="1"/>
</dbReference>
<proteinExistence type="inferred from homology"/>
<keyword evidence="4" id="KW-0804">Transcription</keyword>
<reference evidence="7" key="1">
    <citation type="submission" date="2017-06" db="EMBL/GenBank/DDBJ databases">
        <authorList>
            <person name="Rodrigo-Torres L."/>
            <person name="Arahal R.D."/>
            <person name="Lucena T."/>
        </authorList>
    </citation>
    <scope>NUCLEOTIDE SEQUENCE [LARGE SCALE GENOMIC DNA]</scope>
    <source>
        <strain evidence="7">CECT 9190</strain>
    </source>
</reference>
<dbReference type="SUPFAM" id="SSF53850">
    <property type="entry name" value="Periplasmic binding protein-like II"/>
    <property type="match status" value="1"/>
</dbReference>
<dbReference type="Pfam" id="PF00126">
    <property type="entry name" value="HTH_1"/>
    <property type="match status" value="1"/>
</dbReference>
<dbReference type="Gene3D" id="1.10.10.10">
    <property type="entry name" value="Winged helix-like DNA-binding domain superfamily/Winged helix DNA-binding domain"/>
    <property type="match status" value="1"/>
</dbReference>
<keyword evidence="7" id="KW-1185">Reference proteome</keyword>
<dbReference type="GO" id="GO:0000976">
    <property type="term" value="F:transcription cis-regulatory region binding"/>
    <property type="evidence" value="ECO:0007669"/>
    <property type="project" value="TreeGrafter"/>
</dbReference>
<evidence type="ECO:0000256" key="2">
    <source>
        <dbReference type="ARBA" id="ARBA00023015"/>
    </source>
</evidence>
<keyword evidence="3" id="KW-0238">DNA-binding</keyword>
<dbReference type="AlphaFoldDB" id="A0A1Y6MED1"/>
<name>A0A1Y6MED1_9GAMM</name>
<dbReference type="InterPro" id="IPR000847">
    <property type="entry name" value="LysR_HTH_N"/>
</dbReference>
<evidence type="ECO:0000256" key="4">
    <source>
        <dbReference type="ARBA" id="ARBA00023163"/>
    </source>
</evidence>
<protein>
    <submittedName>
        <fullName evidence="6">HTH-type transcriptional regulator CynR</fullName>
    </submittedName>
</protein>
<dbReference type="InterPro" id="IPR005119">
    <property type="entry name" value="LysR_subst-bd"/>
</dbReference>
<accession>A0A1Y6MED1</accession>
<dbReference type="SUPFAM" id="SSF46785">
    <property type="entry name" value="Winged helix' DNA-binding domain"/>
    <property type="match status" value="1"/>
</dbReference>
<evidence type="ECO:0000313" key="7">
    <source>
        <dbReference type="Proteomes" id="UP000195963"/>
    </source>
</evidence>
<dbReference type="PANTHER" id="PTHR30126:SF88">
    <property type="entry name" value="TRANSCRIPTIONAL REGULATOR-RELATED"/>
    <property type="match status" value="1"/>
</dbReference>
<evidence type="ECO:0000256" key="3">
    <source>
        <dbReference type="ARBA" id="ARBA00023125"/>
    </source>
</evidence>
<dbReference type="Proteomes" id="UP000195963">
    <property type="component" value="Unassembled WGS sequence"/>
</dbReference>